<name>A0A086Q6F0_TOXGO</name>
<protein>
    <submittedName>
        <fullName evidence="2">Uncharacterized protein</fullName>
    </submittedName>
</protein>
<dbReference type="EMBL" id="AEXC02002061">
    <property type="protein sequence ID" value="KFH08182.1"/>
    <property type="molecule type" value="Genomic_DNA"/>
</dbReference>
<gene>
    <name evidence="2" type="ORF">TGMAS_205770</name>
</gene>
<comment type="caution">
    <text evidence="2">The sequence shown here is derived from an EMBL/GenBank/DDBJ whole genome shotgun (WGS) entry which is preliminary data.</text>
</comment>
<accession>A0A086Q6F0</accession>
<organism evidence="2 3">
    <name type="scientific">Toxoplasma gondii MAS</name>
    <dbReference type="NCBI Taxonomy" id="943118"/>
    <lineage>
        <taxon>Eukaryota</taxon>
        <taxon>Sar</taxon>
        <taxon>Alveolata</taxon>
        <taxon>Apicomplexa</taxon>
        <taxon>Conoidasida</taxon>
        <taxon>Coccidia</taxon>
        <taxon>Eucoccidiorida</taxon>
        <taxon>Eimeriorina</taxon>
        <taxon>Sarcocystidae</taxon>
        <taxon>Toxoplasma</taxon>
    </lineage>
</organism>
<feature type="compositionally biased region" description="Basic and acidic residues" evidence="1">
    <location>
        <begin position="1"/>
        <end position="21"/>
    </location>
</feature>
<dbReference type="VEuPathDB" id="ToxoDB:TGMAS_205770"/>
<sequence>MRFVSDEPRGDGGDRSERHSVGDIGVENSVDAPVCRLGSDSEFALIVARRFL</sequence>
<dbReference type="Proteomes" id="UP000028821">
    <property type="component" value="Unassembled WGS sequence"/>
</dbReference>
<proteinExistence type="predicted"/>
<evidence type="ECO:0000313" key="2">
    <source>
        <dbReference type="EMBL" id="KFH08182.1"/>
    </source>
</evidence>
<feature type="region of interest" description="Disordered" evidence="1">
    <location>
        <begin position="1"/>
        <end position="24"/>
    </location>
</feature>
<evidence type="ECO:0000256" key="1">
    <source>
        <dbReference type="SAM" id="MobiDB-lite"/>
    </source>
</evidence>
<reference evidence="2 3" key="1">
    <citation type="submission" date="2014-04" db="EMBL/GenBank/DDBJ databases">
        <authorList>
            <person name="Sibley D."/>
            <person name="Venepally P."/>
            <person name="Karamycheva S."/>
            <person name="Hadjithomas M."/>
            <person name="Khan A."/>
            <person name="Brunk B."/>
            <person name="Roos D."/>
            <person name="Caler E."/>
            <person name="Lorenzi H."/>
        </authorList>
    </citation>
    <scope>NUCLEOTIDE SEQUENCE [LARGE SCALE GENOMIC DNA]</scope>
    <source>
        <strain evidence="2 3">MAS</strain>
    </source>
</reference>
<feature type="non-terminal residue" evidence="2">
    <location>
        <position position="52"/>
    </location>
</feature>
<dbReference type="AlphaFoldDB" id="A0A086Q6F0"/>
<evidence type="ECO:0000313" key="3">
    <source>
        <dbReference type="Proteomes" id="UP000028821"/>
    </source>
</evidence>